<evidence type="ECO:0000313" key="3">
    <source>
        <dbReference type="Proteomes" id="UP000024533"/>
    </source>
</evidence>
<organism evidence="2 3">
    <name type="scientific">Trichophyton interdigitale (strain MR816)</name>
    <dbReference type="NCBI Taxonomy" id="1215338"/>
    <lineage>
        <taxon>Eukaryota</taxon>
        <taxon>Fungi</taxon>
        <taxon>Dikarya</taxon>
        <taxon>Ascomycota</taxon>
        <taxon>Pezizomycotina</taxon>
        <taxon>Eurotiomycetes</taxon>
        <taxon>Eurotiomycetidae</taxon>
        <taxon>Onygenales</taxon>
        <taxon>Arthrodermataceae</taxon>
        <taxon>Trichophyton</taxon>
    </lineage>
</organism>
<dbReference type="HOGENOM" id="CLU_1321728_0_0_1"/>
<accession>A0A059J3C7</accession>
<dbReference type="AlphaFoldDB" id="A0A059J3C7"/>
<comment type="caution">
    <text evidence="2">The sequence shown here is derived from an EMBL/GenBank/DDBJ whole genome shotgun (WGS) entry which is preliminary data.</text>
</comment>
<feature type="region of interest" description="Disordered" evidence="1">
    <location>
        <begin position="66"/>
        <end position="106"/>
    </location>
</feature>
<proteinExistence type="predicted"/>
<evidence type="ECO:0000313" key="2">
    <source>
        <dbReference type="EMBL" id="KDB22355.1"/>
    </source>
</evidence>
<dbReference type="Proteomes" id="UP000024533">
    <property type="component" value="Unassembled WGS sequence"/>
</dbReference>
<keyword evidence="3" id="KW-1185">Reference proteome</keyword>
<evidence type="ECO:0000256" key="1">
    <source>
        <dbReference type="SAM" id="MobiDB-lite"/>
    </source>
</evidence>
<dbReference type="EMBL" id="AOKY01000358">
    <property type="protein sequence ID" value="KDB22355.1"/>
    <property type="molecule type" value="Genomic_DNA"/>
</dbReference>
<sequence>MLVPIATLPRTVNTTVNKHVQVRRGPVDKSRSSVDEDILSPGSRGGLISVLDTGKEKPFSSIEGVSNALAPASSSKEDGELTQLQAPGGQVQAEPQLHPQSPSEGESLIPCRIVSKIPRILVTMRSHREKGVTSVFLGGFSRQQNTLGRGEDNQAAVMEEWLAMTEAYPWIYCMFTACSGVGRLATSPSNGRYGTFSWIKQRQYLCQP</sequence>
<reference evidence="2 3" key="1">
    <citation type="submission" date="2014-02" db="EMBL/GenBank/DDBJ databases">
        <title>The Genome Sequence of Trichophyton interdigitale MR816.</title>
        <authorList>
            <consortium name="The Broad Institute Genomics Platform"/>
            <person name="Cuomo C.A."/>
            <person name="White T.C."/>
            <person name="Graser Y."/>
            <person name="Martinez-Rossi N."/>
            <person name="Heitman J."/>
            <person name="Young S.K."/>
            <person name="Zeng Q."/>
            <person name="Gargeya S."/>
            <person name="Abouelleil A."/>
            <person name="Alvarado L."/>
            <person name="Chapman S.B."/>
            <person name="Gainer-Dewar J."/>
            <person name="Goldberg J."/>
            <person name="Griggs A."/>
            <person name="Gujja S."/>
            <person name="Hansen M."/>
            <person name="Howarth C."/>
            <person name="Imamovic A."/>
            <person name="Larimer J."/>
            <person name="Martinez D."/>
            <person name="Murphy C."/>
            <person name="Pearson M.D."/>
            <person name="Persinoti G."/>
            <person name="Poon T."/>
            <person name="Priest M."/>
            <person name="Roberts A.D."/>
            <person name="Saif S."/>
            <person name="Shea T.D."/>
            <person name="Sykes S.N."/>
            <person name="Wortman J."/>
            <person name="Nusbaum C."/>
            <person name="Birren B."/>
        </authorList>
    </citation>
    <scope>NUCLEOTIDE SEQUENCE [LARGE SCALE GENOMIC DNA]</scope>
    <source>
        <strain evidence="2 3">MR816</strain>
    </source>
</reference>
<protein>
    <submittedName>
        <fullName evidence="2">Uncharacterized protein</fullName>
    </submittedName>
</protein>
<name>A0A059J3C7_TRIIM</name>
<gene>
    <name evidence="2" type="ORF">H109_05713</name>
</gene>